<organism evidence="2 3">
    <name type="scientific">Ottowia cancrivicina</name>
    <dbReference type="NCBI Taxonomy" id="3040346"/>
    <lineage>
        <taxon>Bacteria</taxon>
        <taxon>Pseudomonadati</taxon>
        <taxon>Pseudomonadota</taxon>
        <taxon>Betaproteobacteria</taxon>
        <taxon>Burkholderiales</taxon>
        <taxon>Comamonadaceae</taxon>
        <taxon>Ottowia</taxon>
    </lineage>
</organism>
<accession>A0AAW6RFD2</accession>
<dbReference type="AlphaFoldDB" id="A0AAW6RFD2"/>
<dbReference type="RefSeq" id="WP_279523856.1">
    <property type="nucleotide sequence ID" value="NZ_JARVII010000005.1"/>
</dbReference>
<protein>
    <submittedName>
        <fullName evidence="2">Uncharacterized protein</fullName>
    </submittedName>
</protein>
<feature type="compositionally biased region" description="Polar residues" evidence="1">
    <location>
        <begin position="28"/>
        <end position="39"/>
    </location>
</feature>
<reference evidence="2 3" key="1">
    <citation type="submission" date="2023-04" db="EMBL/GenBank/DDBJ databases">
        <title>Ottowia paracancer sp. nov., isolated from human stomach.</title>
        <authorList>
            <person name="Song Y."/>
        </authorList>
    </citation>
    <scope>NUCLEOTIDE SEQUENCE [LARGE SCALE GENOMIC DNA]</scope>
    <source>
        <strain evidence="2 3">10c7w1</strain>
    </source>
</reference>
<dbReference type="EMBL" id="JARVII010000005">
    <property type="protein sequence ID" value="MDG9698849.1"/>
    <property type="molecule type" value="Genomic_DNA"/>
</dbReference>
<comment type="caution">
    <text evidence="2">The sequence shown here is derived from an EMBL/GenBank/DDBJ whole genome shotgun (WGS) entry which is preliminary data.</text>
</comment>
<feature type="region of interest" description="Disordered" evidence="1">
    <location>
        <begin position="28"/>
        <end position="51"/>
    </location>
</feature>
<evidence type="ECO:0000313" key="3">
    <source>
        <dbReference type="Proteomes" id="UP001237156"/>
    </source>
</evidence>
<dbReference type="Proteomes" id="UP001237156">
    <property type="component" value="Unassembled WGS sequence"/>
</dbReference>
<sequence>MAKERFQKQRARLYKLWARLKRRKPQVTNCDVSMASKRSQMSKKSEKRERSLNLHALSRAGWRSDATEKAALPCHKATLAGLCKSHALFALDSCGVFTRRCLPGDALPARRIA</sequence>
<name>A0AAW6RFD2_9BURK</name>
<gene>
    <name evidence="2" type="ORF">QB898_03790</name>
</gene>
<evidence type="ECO:0000313" key="2">
    <source>
        <dbReference type="EMBL" id="MDG9698849.1"/>
    </source>
</evidence>
<proteinExistence type="predicted"/>
<keyword evidence="3" id="KW-1185">Reference proteome</keyword>
<evidence type="ECO:0000256" key="1">
    <source>
        <dbReference type="SAM" id="MobiDB-lite"/>
    </source>
</evidence>